<name>E4TK34_CALNY</name>
<dbReference type="PANTHER" id="PTHR35810">
    <property type="entry name" value="CYTOPLASMIC PROTEIN-RELATED"/>
    <property type="match status" value="1"/>
</dbReference>
<dbReference type="HOGENOM" id="CLU_048266_5_1_0"/>
<gene>
    <name evidence="1" type="ordered locus">Calni_1402</name>
</gene>
<organism evidence="1 2">
    <name type="scientific">Calditerrivibrio nitroreducens (strain DSM 19672 / NBRC 101217 / Yu37-1)</name>
    <dbReference type="NCBI Taxonomy" id="768670"/>
    <lineage>
        <taxon>Bacteria</taxon>
        <taxon>Pseudomonadati</taxon>
        <taxon>Deferribacterota</taxon>
        <taxon>Deferribacteres</taxon>
        <taxon>Deferribacterales</taxon>
        <taxon>Calditerrivibrionaceae</taxon>
    </lineage>
</organism>
<evidence type="ECO:0000313" key="1">
    <source>
        <dbReference type="EMBL" id="ADR19310.1"/>
    </source>
</evidence>
<dbReference type="AlphaFoldDB" id="E4TK34"/>
<protein>
    <submittedName>
        <fullName evidence="1">Death-on-curing family protein</fullName>
    </submittedName>
</protein>
<dbReference type="EMBL" id="CP002347">
    <property type="protein sequence ID" value="ADR19310.1"/>
    <property type="molecule type" value="Genomic_DNA"/>
</dbReference>
<proteinExistence type="predicted"/>
<dbReference type="PANTHER" id="PTHR35810:SF1">
    <property type="entry name" value="CYTOPLASMIC PROTEIN"/>
    <property type="match status" value="1"/>
</dbReference>
<dbReference type="Proteomes" id="UP000007039">
    <property type="component" value="Chromosome"/>
</dbReference>
<reference key="1">
    <citation type="submission" date="2010-11" db="EMBL/GenBank/DDBJ databases">
        <title>The complete genome of chromosome of Calditerrivibrio nitroreducens DSM 19672.</title>
        <authorList>
            <consortium name="US DOE Joint Genome Institute (JGI-PGF)"/>
            <person name="Lucas S."/>
            <person name="Copeland A."/>
            <person name="Lapidus A."/>
            <person name="Bruce D."/>
            <person name="Goodwin L."/>
            <person name="Pitluck S."/>
            <person name="Kyrpides N."/>
            <person name="Mavromatis K."/>
            <person name="Ivanova N."/>
            <person name="Mikhailova N."/>
            <person name="Zeytun A."/>
            <person name="Brettin T."/>
            <person name="Detter J.C."/>
            <person name="Tapia R."/>
            <person name="Han C."/>
            <person name="Land M."/>
            <person name="Hauser L."/>
            <person name="Markowitz V."/>
            <person name="Cheng J.-F."/>
            <person name="Hugenholtz P."/>
            <person name="Woyke T."/>
            <person name="Wu D."/>
            <person name="Spring S."/>
            <person name="Schroeder M."/>
            <person name="Brambilla E."/>
            <person name="Klenk H.-P."/>
            <person name="Eisen J.A."/>
        </authorList>
    </citation>
    <scope>NUCLEOTIDE SEQUENCE [LARGE SCALE GENOMIC DNA]</scope>
    <source>
        <strain>DSM 19672</strain>
    </source>
</reference>
<dbReference type="STRING" id="768670.Calni_1402"/>
<accession>E4TK34</accession>
<keyword evidence="2" id="KW-1185">Reference proteome</keyword>
<reference evidence="1 2" key="2">
    <citation type="journal article" date="2011" name="Stand. Genomic Sci.">
        <title>Complete genome sequence of Calditerrivibrio nitroreducens type strain (Yu37-1).</title>
        <authorList>
            <person name="Pitluck S."/>
            <person name="Sikorski J."/>
            <person name="Zeytun A."/>
            <person name="Lapidus A."/>
            <person name="Nolan M."/>
            <person name="Lucas S."/>
            <person name="Hammon N."/>
            <person name="Deshpande S."/>
            <person name="Cheng J.F."/>
            <person name="Tapia R."/>
            <person name="Han C."/>
            <person name="Goodwin L."/>
            <person name="Liolios K."/>
            <person name="Pagani I."/>
            <person name="Ivanova N."/>
            <person name="Mavromatis K."/>
            <person name="Pati A."/>
            <person name="Chen A."/>
            <person name="Palaniappan K."/>
            <person name="Hauser L."/>
            <person name="Chang Y.J."/>
            <person name="Jeffries C.D."/>
            <person name="Detter J.C."/>
            <person name="Brambilla E."/>
            <person name="Djao O.D."/>
            <person name="Rohde M."/>
            <person name="Spring S."/>
            <person name="Goker M."/>
            <person name="Woyke T."/>
            <person name="Bristow J."/>
            <person name="Eisen J.A."/>
            <person name="Markowitz V."/>
            <person name="Hugenholtz P."/>
            <person name="Kyrpides N.C."/>
            <person name="Klenk H.P."/>
            <person name="Land M."/>
        </authorList>
    </citation>
    <scope>NUCLEOTIDE SEQUENCE [LARGE SCALE GENOMIC DNA]</scope>
    <source>
        <strain evidence="2">DSM 19672 / NBRC 101217 / Yu37-1</strain>
    </source>
</reference>
<evidence type="ECO:0000313" key="2">
    <source>
        <dbReference type="Proteomes" id="UP000007039"/>
    </source>
</evidence>
<dbReference type="KEGG" id="cni:Calni_1402"/>
<dbReference type="RefSeq" id="WP_013451522.1">
    <property type="nucleotide sequence ID" value="NC_014758.1"/>
</dbReference>
<sequence>MKEEQNIVIYKTKDGPELQVKLEKETLWFTQAQIAILFDVQKAAVSKHIKNIFDSGELNEEATVSKMETVQIEGNRKIKTGITSFL</sequence>
<dbReference type="eggNOG" id="COG3943">
    <property type="taxonomic scope" value="Bacteria"/>
</dbReference>